<evidence type="ECO:0000313" key="1">
    <source>
        <dbReference type="EMBL" id="CAH1394955.1"/>
    </source>
</evidence>
<reference evidence="1" key="1">
    <citation type="submission" date="2022-01" db="EMBL/GenBank/DDBJ databases">
        <authorList>
            <person name="King R."/>
        </authorList>
    </citation>
    <scope>NUCLEOTIDE SEQUENCE</scope>
</reference>
<gene>
    <name evidence="1" type="ORF">NEZAVI_LOCUS5314</name>
</gene>
<keyword evidence="2" id="KW-1185">Reference proteome</keyword>
<sequence length="45" mass="5249">MSPRKRHPGHHHLPNFRSQTFCPYVRLAEHRSRPYPITPSNAVAT</sequence>
<proteinExistence type="predicted"/>
<dbReference type="AlphaFoldDB" id="A0A9P0ECN3"/>
<accession>A0A9P0ECN3</accession>
<evidence type="ECO:0000313" key="2">
    <source>
        <dbReference type="Proteomes" id="UP001152798"/>
    </source>
</evidence>
<protein>
    <submittedName>
        <fullName evidence="1">Uncharacterized protein</fullName>
    </submittedName>
</protein>
<dbReference type="EMBL" id="OV725079">
    <property type="protein sequence ID" value="CAH1394955.1"/>
    <property type="molecule type" value="Genomic_DNA"/>
</dbReference>
<name>A0A9P0ECN3_NEZVI</name>
<dbReference type="Proteomes" id="UP001152798">
    <property type="component" value="Chromosome 3"/>
</dbReference>
<organism evidence="1 2">
    <name type="scientific">Nezara viridula</name>
    <name type="common">Southern green stink bug</name>
    <name type="synonym">Cimex viridulus</name>
    <dbReference type="NCBI Taxonomy" id="85310"/>
    <lineage>
        <taxon>Eukaryota</taxon>
        <taxon>Metazoa</taxon>
        <taxon>Ecdysozoa</taxon>
        <taxon>Arthropoda</taxon>
        <taxon>Hexapoda</taxon>
        <taxon>Insecta</taxon>
        <taxon>Pterygota</taxon>
        <taxon>Neoptera</taxon>
        <taxon>Paraneoptera</taxon>
        <taxon>Hemiptera</taxon>
        <taxon>Heteroptera</taxon>
        <taxon>Panheteroptera</taxon>
        <taxon>Pentatomomorpha</taxon>
        <taxon>Pentatomoidea</taxon>
        <taxon>Pentatomidae</taxon>
        <taxon>Pentatominae</taxon>
        <taxon>Nezara</taxon>
    </lineage>
</organism>